<keyword evidence="1" id="KW-1133">Transmembrane helix</keyword>
<feature type="transmembrane region" description="Helical" evidence="1">
    <location>
        <begin position="58"/>
        <end position="75"/>
    </location>
</feature>
<feature type="transmembrane region" description="Helical" evidence="1">
    <location>
        <begin position="111"/>
        <end position="134"/>
    </location>
</feature>
<evidence type="ECO:0000256" key="1">
    <source>
        <dbReference type="SAM" id="Phobius"/>
    </source>
</evidence>
<gene>
    <name evidence="2" type="ORF">NKW50_10055</name>
</gene>
<comment type="caution">
    <text evidence="2">The sequence shown here is derived from an EMBL/GenBank/DDBJ whole genome shotgun (WGS) entry which is preliminary data.</text>
</comment>
<keyword evidence="1" id="KW-0812">Transmembrane</keyword>
<keyword evidence="3" id="KW-1185">Reference proteome</keyword>
<accession>A0ABT1F1S0</accession>
<dbReference type="RefSeq" id="WP_165992861.1">
    <property type="nucleotide sequence ID" value="NZ_JAMYZY010000018.1"/>
</dbReference>
<organism evidence="2 3">
    <name type="scientific">Acetobacter lambici</name>
    <dbReference type="NCBI Taxonomy" id="1332824"/>
    <lineage>
        <taxon>Bacteria</taxon>
        <taxon>Pseudomonadati</taxon>
        <taxon>Pseudomonadota</taxon>
        <taxon>Alphaproteobacteria</taxon>
        <taxon>Acetobacterales</taxon>
        <taxon>Acetobacteraceae</taxon>
        <taxon>Acetobacter</taxon>
    </lineage>
</organism>
<reference evidence="2 3" key="1">
    <citation type="submission" date="2022-06" db="EMBL/GenBank/DDBJ databases">
        <title>Acetobacer genomes from food samples.</title>
        <authorList>
            <person name="Sombolestani A."/>
        </authorList>
    </citation>
    <scope>NUCLEOTIDE SEQUENCE [LARGE SCALE GENOMIC DNA]</scope>
    <source>
        <strain evidence="2 3">R-83285</strain>
    </source>
</reference>
<dbReference type="EMBL" id="JAMYZZ010000018">
    <property type="protein sequence ID" value="MCP1258931.1"/>
    <property type="molecule type" value="Genomic_DNA"/>
</dbReference>
<keyword evidence="1" id="KW-0472">Membrane</keyword>
<feature type="transmembrane region" description="Helical" evidence="1">
    <location>
        <begin position="33"/>
        <end position="51"/>
    </location>
</feature>
<sequence length="147" mass="16817">MGRVVYAKVYAHMFTDLSVYAHPLTNHGVQNSLVSTVVLWWVGLLLLLHYAKRFYPKYFWFHFIWMTFVPSILLTCARDAYIHGYCDRNQAVGCGTLTAGQIVFEFVQWSVLWSIFALAIFSFAAVLACGRKLIKGSQISSRPKIDE</sequence>
<name>A0ABT1F1S0_9PROT</name>
<proteinExistence type="predicted"/>
<evidence type="ECO:0000313" key="2">
    <source>
        <dbReference type="EMBL" id="MCP1258931.1"/>
    </source>
</evidence>
<evidence type="ECO:0000313" key="3">
    <source>
        <dbReference type="Proteomes" id="UP001523528"/>
    </source>
</evidence>
<protein>
    <submittedName>
        <fullName evidence="2">Uncharacterized protein</fullName>
    </submittedName>
</protein>
<dbReference type="Proteomes" id="UP001523528">
    <property type="component" value="Unassembled WGS sequence"/>
</dbReference>